<name>A0AAW0DXD3_9AGAR</name>
<accession>A0AAW0DXD3</accession>
<dbReference type="AlphaFoldDB" id="A0AAW0DXD3"/>
<comment type="caution">
    <text evidence="1">The sequence shown here is derived from an EMBL/GenBank/DDBJ whole genome shotgun (WGS) entry which is preliminary data.</text>
</comment>
<proteinExistence type="predicted"/>
<gene>
    <name evidence="1" type="ORF">R3P38DRAFT_1376506</name>
</gene>
<dbReference type="EMBL" id="JAWWNJ010000005">
    <property type="protein sequence ID" value="KAK7056108.1"/>
    <property type="molecule type" value="Genomic_DNA"/>
</dbReference>
<dbReference type="Proteomes" id="UP001362999">
    <property type="component" value="Unassembled WGS sequence"/>
</dbReference>
<sequence length="317" mass="35703">MLAAERDLSRDDDLLCRQLLQYMITRLLSHFELQYGDVKLMQAATGTLISGSFIAALMQQSFTPNDLDFFCGYDQTDNIIRYFQNQHPSILTVDARDVESYGNVHGVHRVTTLSTPRGSIIHIIESFSDAPRELILNFHSAPTRGVVSSTTFSHYEIHRARNGLALVTPDSLFVKPEDSDSQIAAWHILHKYMRRGVTFIFEYNVPHECGQHIDCPATLRNTSDDGCLHIDLPTVPIPDFSASETPTLTWTLGPVGMCSTGRVNGRQVAHTRSFQHIIFRKLVSALMQIQSVPDTLIRVYPWSDYWSADGLDDSDSD</sequence>
<protein>
    <submittedName>
        <fullName evidence="1">Uncharacterized protein</fullName>
    </submittedName>
</protein>
<evidence type="ECO:0000313" key="1">
    <source>
        <dbReference type="EMBL" id="KAK7056108.1"/>
    </source>
</evidence>
<reference evidence="1 2" key="1">
    <citation type="journal article" date="2024" name="J Genomics">
        <title>Draft genome sequencing and assembly of Favolaschia claudopus CIRM-BRFM 2984 isolated from oak limbs.</title>
        <authorList>
            <person name="Navarro D."/>
            <person name="Drula E."/>
            <person name="Chaduli D."/>
            <person name="Cazenave R."/>
            <person name="Ahrendt S."/>
            <person name="Wang J."/>
            <person name="Lipzen A."/>
            <person name="Daum C."/>
            <person name="Barry K."/>
            <person name="Grigoriev I.V."/>
            <person name="Favel A."/>
            <person name="Rosso M.N."/>
            <person name="Martin F."/>
        </authorList>
    </citation>
    <scope>NUCLEOTIDE SEQUENCE [LARGE SCALE GENOMIC DNA]</scope>
    <source>
        <strain evidence="1 2">CIRM-BRFM 2984</strain>
    </source>
</reference>
<evidence type="ECO:0000313" key="2">
    <source>
        <dbReference type="Proteomes" id="UP001362999"/>
    </source>
</evidence>
<keyword evidence="2" id="KW-1185">Reference proteome</keyword>
<organism evidence="1 2">
    <name type="scientific">Favolaschia claudopus</name>
    <dbReference type="NCBI Taxonomy" id="2862362"/>
    <lineage>
        <taxon>Eukaryota</taxon>
        <taxon>Fungi</taxon>
        <taxon>Dikarya</taxon>
        <taxon>Basidiomycota</taxon>
        <taxon>Agaricomycotina</taxon>
        <taxon>Agaricomycetes</taxon>
        <taxon>Agaricomycetidae</taxon>
        <taxon>Agaricales</taxon>
        <taxon>Marasmiineae</taxon>
        <taxon>Mycenaceae</taxon>
        <taxon>Favolaschia</taxon>
    </lineage>
</organism>